<reference evidence="2" key="1">
    <citation type="submission" date="2019-10" db="EMBL/GenBank/DDBJ databases">
        <authorList>
            <consortium name="Genoscope - CEA"/>
            <person name="William W."/>
        </authorList>
    </citation>
    <scope>NUCLEOTIDE SEQUENCE [LARGE SCALE GENOMIC DNA]</scope>
    <source>
        <strain evidence="2">BBR_PRJEB10994</strain>
    </source>
</reference>
<dbReference type="AlphaFoldDB" id="A0A7Z9DVH1"/>
<proteinExistence type="predicted"/>
<evidence type="ECO:0000313" key="2">
    <source>
        <dbReference type="EMBL" id="VXD13265.1"/>
    </source>
</evidence>
<keyword evidence="1" id="KW-1133">Transmembrane helix</keyword>
<gene>
    <name evidence="2" type="ORF">PL9631_1060375</name>
</gene>
<keyword evidence="1" id="KW-0472">Membrane</keyword>
<evidence type="ECO:0000256" key="1">
    <source>
        <dbReference type="SAM" id="Phobius"/>
    </source>
</evidence>
<keyword evidence="1" id="KW-0812">Transmembrane</keyword>
<name>A0A7Z9DVH1_9CYAN</name>
<accession>A0A7Z9DVH1</accession>
<dbReference type="EMBL" id="CZCS02000009">
    <property type="protein sequence ID" value="VXD13265.1"/>
    <property type="molecule type" value="Genomic_DNA"/>
</dbReference>
<dbReference type="Proteomes" id="UP000182190">
    <property type="component" value="Unassembled WGS sequence"/>
</dbReference>
<protein>
    <submittedName>
        <fullName evidence="2">Uncharacterized protein</fullName>
    </submittedName>
</protein>
<comment type="caution">
    <text evidence="2">The sequence shown here is derived from an EMBL/GenBank/DDBJ whole genome shotgun (WGS) entry which is preliminary data.</text>
</comment>
<keyword evidence="3" id="KW-1185">Reference proteome</keyword>
<sequence>MVIIVIIINIFISLLCLFLARKIWMLTLTMNRLEKKLIVMEQRTRLVLQQTPNFIDSGQRGSAKLRQNYRQLQLKRQQLEQALGLISFAVKVWPHGRKPRKSNL</sequence>
<feature type="transmembrane region" description="Helical" evidence="1">
    <location>
        <begin position="6"/>
        <end position="24"/>
    </location>
</feature>
<organism evidence="2 3">
    <name type="scientific">Planktothrix paucivesiculata PCC 9631</name>
    <dbReference type="NCBI Taxonomy" id="671071"/>
    <lineage>
        <taxon>Bacteria</taxon>
        <taxon>Bacillati</taxon>
        <taxon>Cyanobacteriota</taxon>
        <taxon>Cyanophyceae</taxon>
        <taxon>Oscillatoriophycideae</taxon>
        <taxon>Oscillatoriales</taxon>
        <taxon>Microcoleaceae</taxon>
        <taxon>Planktothrix</taxon>
    </lineage>
</organism>
<evidence type="ECO:0000313" key="3">
    <source>
        <dbReference type="Proteomes" id="UP000182190"/>
    </source>
</evidence>